<dbReference type="GO" id="GO:0005524">
    <property type="term" value="F:ATP binding"/>
    <property type="evidence" value="ECO:0007669"/>
    <property type="project" value="UniProtKB-KW"/>
</dbReference>
<reference evidence="4 6" key="1">
    <citation type="journal article" date="2012" name="Nature">
        <title>Algal genomes reveal evolutionary mosaicism and the fate of nucleomorphs.</title>
        <authorList>
            <consortium name="DOE Joint Genome Institute"/>
            <person name="Curtis B.A."/>
            <person name="Tanifuji G."/>
            <person name="Burki F."/>
            <person name="Gruber A."/>
            <person name="Irimia M."/>
            <person name="Maruyama S."/>
            <person name="Arias M.C."/>
            <person name="Ball S.G."/>
            <person name="Gile G.H."/>
            <person name="Hirakawa Y."/>
            <person name="Hopkins J.F."/>
            <person name="Kuo A."/>
            <person name="Rensing S.A."/>
            <person name="Schmutz J."/>
            <person name="Symeonidi A."/>
            <person name="Elias M."/>
            <person name="Eveleigh R.J."/>
            <person name="Herman E.K."/>
            <person name="Klute M.J."/>
            <person name="Nakayama T."/>
            <person name="Obornik M."/>
            <person name="Reyes-Prieto A."/>
            <person name="Armbrust E.V."/>
            <person name="Aves S.J."/>
            <person name="Beiko R.G."/>
            <person name="Coutinho P."/>
            <person name="Dacks J.B."/>
            <person name="Durnford D.G."/>
            <person name="Fast N.M."/>
            <person name="Green B.R."/>
            <person name="Grisdale C.J."/>
            <person name="Hempel F."/>
            <person name="Henrissat B."/>
            <person name="Hoppner M.P."/>
            <person name="Ishida K."/>
            <person name="Kim E."/>
            <person name="Koreny L."/>
            <person name="Kroth P.G."/>
            <person name="Liu Y."/>
            <person name="Malik S.B."/>
            <person name="Maier U.G."/>
            <person name="McRose D."/>
            <person name="Mock T."/>
            <person name="Neilson J.A."/>
            <person name="Onodera N.T."/>
            <person name="Poole A.M."/>
            <person name="Pritham E.J."/>
            <person name="Richards T.A."/>
            <person name="Rocap G."/>
            <person name="Roy S.W."/>
            <person name="Sarai C."/>
            <person name="Schaack S."/>
            <person name="Shirato S."/>
            <person name="Slamovits C.H."/>
            <person name="Spencer D.F."/>
            <person name="Suzuki S."/>
            <person name="Worden A.Z."/>
            <person name="Zauner S."/>
            <person name="Barry K."/>
            <person name="Bell C."/>
            <person name="Bharti A.K."/>
            <person name="Crow J.A."/>
            <person name="Grimwood J."/>
            <person name="Kramer R."/>
            <person name="Lindquist E."/>
            <person name="Lucas S."/>
            <person name="Salamov A."/>
            <person name="McFadden G.I."/>
            <person name="Lane C.E."/>
            <person name="Keeling P.J."/>
            <person name="Gray M.W."/>
            <person name="Grigoriev I.V."/>
            <person name="Archibald J.M."/>
        </authorList>
    </citation>
    <scope>NUCLEOTIDE SEQUENCE</scope>
    <source>
        <strain evidence="4 6">CCMP2712</strain>
    </source>
</reference>
<reference evidence="6" key="2">
    <citation type="submission" date="2012-11" db="EMBL/GenBank/DDBJ databases">
        <authorList>
            <person name="Kuo A."/>
            <person name="Curtis B.A."/>
            <person name="Tanifuji G."/>
            <person name="Burki F."/>
            <person name="Gruber A."/>
            <person name="Irimia M."/>
            <person name="Maruyama S."/>
            <person name="Arias M.C."/>
            <person name="Ball S.G."/>
            <person name="Gile G.H."/>
            <person name="Hirakawa Y."/>
            <person name="Hopkins J.F."/>
            <person name="Rensing S.A."/>
            <person name="Schmutz J."/>
            <person name="Symeonidi A."/>
            <person name="Elias M."/>
            <person name="Eveleigh R.J."/>
            <person name="Herman E.K."/>
            <person name="Klute M.J."/>
            <person name="Nakayama T."/>
            <person name="Obornik M."/>
            <person name="Reyes-Prieto A."/>
            <person name="Armbrust E.V."/>
            <person name="Aves S.J."/>
            <person name="Beiko R.G."/>
            <person name="Coutinho P."/>
            <person name="Dacks J.B."/>
            <person name="Durnford D.G."/>
            <person name="Fast N.M."/>
            <person name="Green B.R."/>
            <person name="Grisdale C."/>
            <person name="Hempe F."/>
            <person name="Henrissat B."/>
            <person name="Hoppner M.P."/>
            <person name="Ishida K.-I."/>
            <person name="Kim E."/>
            <person name="Koreny L."/>
            <person name="Kroth P.G."/>
            <person name="Liu Y."/>
            <person name="Malik S.-B."/>
            <person name="Maier U.G."/>
            <person name="McRose D."/>
            <person name="Mock T."/>
            <person name="Neilson J.A."/>
            <person name="Onodera N.T."/>
            <person name="Poole A.M."/>
            <person name="Pritham E.J."/>
            <person name="Richards T.A."/>
            <person name="Rocap G."/>
            <person name="Roy S.W."/>
            <person name="Sarai C."/>
            <person name="Schaack S."/>
            <person name="Shirato S."/>
            <person name="Slamovits C.H."/>
            <person name="Spencer D.F."/>
            <person name="Suzuki S."/>
            <person name="Worden A.Z."/>
            <person name="Zauner S."/>
            <person name="Barry K."/>
            <person name="Bell C."/>
            <person name="Bharti A.K."/>
            <person name="Crow J.A."/>
            <person name="Grimwood J."/>
            <person name="Kramer R."/>
            <person name="Lindquist E."/>
            <person name="Lucas S."/>
            <person name="Salamov A."/>
            <person name="McFadden G.I."/>
            <person name="Lane C.E."/>
            <person name="Keeling P.J."/>
            <person name="Gray M.W."/>
            <person name="Grigoriev I.V."/>
            <person name="Archibald J.M."/>
        </authorList>
    </citation>
    <scope>NUCLEOTIDE SEQUENCE</scope>
    <source>
        <strain evidence="6">CCMP2712</strain>
    </source>
</reference>
<dbReference type="STRING" id="905079.L1J391"/>
<dbReference type="HOGENOM" id="CLU_005965_0_3_1"/>
<dbReference type="RefSeq" id="XP_005829545.1">
    <property type="nucleotide sequence ID" value="XM_005829488.1"/>
</dbReference>
<evidence type="ECO:0000313" key="4">
    <source>
        <dbReference type="EMBL" id="EKX42565.1"/>
    </source>
</evidence>
<dbReference type="Gene3D" id="3.30.420.40">
    <property type="match status" value="2"/>
</dbReference>
<dbReference type="eggNOG" id="KOG0101">
    <property type="taxonomic scope" value="Eukaryota"/>
</dbReference>
<dbReference type="AlphaFoldDB" id="L1J391"/>
<dbReference type="GeneID" id="17299094"/>
<dbReference type="SUPFAM" id="SSF53067">
    <property type="entry name" value="Actin-like ATPase domain"/>
    <property type="match status" value="2"/>
</dbReference>
<dbReference type="FunFam" id="3.90.640.10:FF:000010">
    <property type="entry name" value="heat shock 70 kDa protein 14"/>
    <property type="match status" value="1"/>
</dbReference>
<dbReference type="EMBL" id="JH993016">
    <property type="protein sequence ID" value="EKX42565.1"/>
    <property type="molecule type" value="Genomic_DNA"/>
</dbReference>
<dbReference type="OMA" id="ACERANC"/>
<dbReference type="InterPro" id="IPR018181">
    <property type="entry name" value="Heat_shock_70_CS"/>
</dbReference>
<protein>
    <submittedName>
        <fullName evidence="4">Heat shock protein 70-like protein</fullName>
    </submittedName>
</protein>
<gene>
    <name evidence="4" type="ORF">GUITHDRAFT_73807</name>
</gene>
<dbReference type="FunFam" id="3.30.30.30:FF:000001">
    <property type="entry name" value="heat shock 70 kDa protein-like"/>
    <property type="match status" value="1"/>
</dbReference>
<dbReference type="PROSITE" id="PS01036">
    <property type="entry name" value="HSP70_3"/>
    <property type="match status" value="1"/>
</dbReference>
<dbReference type="Gene3D" id="3.90.640.10">
    <property type="entry name" value="Actin, Chain A, domain 4"/>
    <property type="match status" value="1"/>
</dbReference>
<dbReference type="Proteomes" id="UP000011087">
    <property type="component" value="Unassembled WGS sequence"/>
</dbReference>
<keyword evidence="2" id="KW-0547">Nucleotide-binding</keyword>
<proteinExistence type="inferred from homology"/>
<keyword evidence="3" id="KW-0067">ATP-binding</keyword>
<reference evidence="5" key="3">
    <citation type="submission" date="2016-03" db="UniProtKB">
        <authorList>
            <consortium name="EnsemblProtists"/>
        </authorList>
    </citation>
    <scope>IDENTIFICATION</scope>
</reference>
<keyword evidence="6" id="KW-1185">Reference proteome</keyword>
<dbReference type="Pfam" id="PF00012">
    <property type="entry name" value="HSP70"/>
    <property type="match status" value="1"/>
</dbReference>
<dbReference type="Gene3D" id="3.30.30.30">
    <property type="match status" value="1"/>
</dbReference>
<comment type="similarity">
    <text evidence="1">Belongs to the heat shock protein 70 family.</text>
</comment>
<feature type="non-terminal residue" evidence="4">
    <location>
        <position position="1"/>
    </location>
</feature>
<evidence type="ECO:0000256" key="2">
    <source>
        <dbReference type="ARBA" id="ARBA00022741"/>
    </source>
</evidence>
<evidence type="ECO:0000256" key="3">
    <source>
        <dbReference type="ARBA" id="ARBA00022840"/>
    </source>
</evidence>
<evidence type="ECO:0000256" key="1">
    <source>
        <dbReference type="ARBA" id="ARBA00007381"/>
    </source>
</evidence>
<dbReference type="PRINTS" id="PR00301">
    <property type="entry name" value="HEATSHOCK70"/>
</dbReference>
<organism evidence="4">
    <name type="scientific">Guillardia theta (strain CCMP2712)</name>
    <name type="common">Cryptophyte</name>
    <dbReference type="NCBI Taxonomy" id="905079"/>
    <lineage>
        <taxon>Eukaryota</taxon>
        <taxon>Cryptophyceae</taxon>
        <taxon>Pyrenomonadales</taxon>
        <taxon>Geminigeraceae</taxon>
        <taxon>Guillardia</taxon>
    </lineage>
</organism>
<dbReference type="GO" id="GO:0140662">
    <property type="term" value="F:ATP-dependent protein folding chaperone"/>
    <property type="evidence" value="ECO:0007669"/>
    <property type="project" value="InterPro"/>
</dbReference>
<dbReference type="InterPro" id="IPR043129">
    <property type="entry name" value="ATPase_NBD"/>
</dbReference>
<keyword evidence="4" id="KW-0346">Stress response</keyword>
<dbReference type="PaxDb" id="55529-EKX42565"/>
<dbReference type="PANTHER" id="PTHR19375">
    <property type="entry name" value="HEAT SHOCK PROTEIN 70KDA"/>
    <property type="match status" value="1"/>
</dbReference>
<dbReference type="OrthoDB" id="29851at2759"/>
<dbReference type="KEGG" id="gtt:GUITHDRAFT_73807"/>
<name>L1J391_GUITC</name>
<evidence type="ECO:0000313" key="6">
    <source>
        <dbReference type="Proteomes" id="UP000011087"/>
    </source>
</evidence>
<dbReference type="InterPro" id="IPR013126">
    <property type="entry name" value="Hsp_70_fam"/>
</dbReference>
<accession>L1J391</accession>
<evidence type="ECO:0000313" key="5">
    <source>
        <dbReference type="EnsemblProtists" id="EKX42565"/>
    </source>
</evidence>
<sequence length="384" mass="42067">YSRVAIVKNDKPEVIANAQGAHSTPSVVAFNENETLVGEVAYNFGTKNPTNTVFDAKRFLGRNQDDEVLSSEGKRWRFNVMYKEQKPVFQVPYNGSPTNFTPEQICGQIFANLKSTAEAYMHTNIRNAVLCCPAHFTSQQREELIHSACDANLSVLLVISKPIATAIAYDLDKNDSGQQTILIFSMGARSCEVVVLDVNTGCFQERSVKVDHSLGGDAIDDILVDWFVDQFKRKHKLDPSESHRSLFKIRSGCENAKRQLSQTASTRVEVESAHEGLDFSQNLSRAKFEEMVSVISAVVQLLRSVYSAGSINKVLMAGGCSRIPKVQSIVQQSLPDVEVCLNILPDEAGVLGTAIQGSTLVGSSWSTAEANSSNIEISALPRVC</sequence>
<dbReference type="EnsemblProtists" id="EKX42565">
    <property type="protein sequence ID" value="EKX42565"/>
    <property type="gene ID" value="GUITHDRAFT_73807"/>
</dbReference>